<keyword evidence="2" id="KW-1185">Reference proteome</keyword>
<dbReference type="RefSeq" id="WP_223709501.1">
    <property type="nucleotide sequence ID" value="NZ_JAJNEC010000005.1"/>
</dbReference>
<reference evidence="1 2" key="1">
    <citation type="submission" date="2021-11" db="EMBL/GenBank/DDBJ databases">
        <title>Genomic of Niabella pedocola.</title>
        <authorList>
            <person name="Wu T."/>
        </authorList>
    </citation>
    <scope>NUCLEOTIDE SEQUENCE [LARGE SCALE GENOMIC DNA]</scope>
    <source>
        <strain evidence="1 2">JCM 31011</strain>
    </source>
</reference>
<proteinExistence type="predicted"/>
<accession>A0ABS8PWT7</accession>
<name>A0ABS8PWT7_9BACT</name>
<gene>
    <name evidence="1" type="ORF">LQ567_16295</name>
</gene>
<sequence length="76" mass="8214">MSKNQFHAASRLTILSGDKEIISAKICFTSNAIALLSNYAATGAAIHLDDWEGYKELRSGSFYYIVTGIKKAAISA</sequence>
<comment type="caution">
    <text evidence="1">The sequence shown here is derived from an EMBL/GenBank/DDBJ whole genome shotgun (WGS) entry which is preliminary data.</text>
</comment>
<protein>
    <submittedName>
        <fullName evidence="1">Uncharacterized protein</fullName>
    </submittedName>
</protein>
<dbReference type="EMBL" id="JAJNEC010000005">
    <property type="protein sequence ID" value="MCD2424341.1"/>
    <property type="molecule type" value="Genomic_DNA"/>
</dbReference>
<organism evidence="1 2">
    <name type="scientific">Niabella pedocola</name>
    <dbReference type="NCBI Taxonomy" id="1752077"/>
    <lineage>
        <taxon>Bacteria</taxon>
        <taxon>Pseudomonadati</taxon>
        <taxon>Bacteroidota</taxon>
        <taxon>Chitinophagia</taxon>
        <taxon>Chitinophagales</taxon>
        <taxon>Chitinophagaceae</taxon>
        <taxon>Niabella</taxon>
    </lineage>
</organism>
<dbReference type="Proteomes" id="UP001199816">
    <property type="component" value="Unassembled WGS sequence"/>
</dbReference>
<evidence type="ECO:0000313" key="2">
    <source>
        <dbReference type="Proteomes" id="UP001199816"/>
    </source>
</evidence>
<evidence type="ECO:0000313" key="1">
    <source>
        <dbReference type="EMBL" id="MCD2424341.1"/>
    </source>
</evidence>